<dbReference type="Proteomes" id="UP000515153">
    <property type="component" value="Chromosome V"/>
</dbReference>
<organism evidence="3 4">
    <name type="scientific">Pyricularia grisea</name>
    <name type="common">Crabgrass-specific blast fungus</name>
    <name type="synonym">Magnaporthe grisea</name>
    <dbReference type="NCBI Taxonomy" id="148305"/>
    <lineage>
        <taxon>Eukaryota</taxon>
        <taxon>Fungi</taxon>
        <taxon>Dikarya</taxon>
        <taxon>Ascomycota</taxon>
        <taxon>Pezizomycotina</taxon>
        <taxon>Sordariomycetes</taxon>
        <taxon>Sordariomycetidae</taxon>
        <taxon>Magnaporthales</taxon>
        <taxon>Pyriculariaceae</taxon>
        <taxon>Pyricularia</taxon>
    </lineage>
</organism>
<keyword evidence="2" id="KW-1133">Transmembrane helix</keyword>
<evidence type="ECO:0000313" key="4">
    <source>
        <dbReference type="RefSeq" id="XP_030979375.1"/>
    </source>
</evidence>
<dbReference type="GeneID" id="41963232"/>
<accession>A0A6P8AWU9</accession>
<evidence type="ECO:0000256" key="1">
    <source>
        <dbReference type="SAM" id="MobiDB-lite"/>
    </source>
</evidence>
<name>A0A6P8AWU9_PYRGI</name>
<evidence type="ECO:0000313" key="3">
    <source>
        <dbReference type="Proteomes" id="UP000515153"/>
    </source>
</evidence>
<dbReference type="KEGG" id="pgri:PgNI_08325"/>
<feature type="region of interest" description="Disordered" evidence="1">
    <location>
        <begin position="76"/>
        <end position="105"/>
    </location>
</feature>
<dbReference type="AlphaFoldDB" id="A0A6P8AWU9"/>
<keyword evidence="3" id="KW-1185">Reference proteome</keyword>
<reference evidence="3 4" key="1">
    <citation type="journal article" date="2019" name="Mol. Biol. Evol.">
        <title>Blast fungal genomes show frequent chromosomal changes, gene gains and losses, and effector gene turnover.</title>
        <authorList>
            <person name="Gomez Luciano L.B."/>
            <person name="Jason Tsai I."/>
            <person name="Chuma I."/>
            <person name="Tosa Y."/>
            <person name="Chen Y.H."/>
            <person name="Li J.Y."/>
            <person name="Li M.Y."/>
            <person name="Jade Lu M.Y."/>
            <person name="Nakayashiki H."/>
            <person name="Li W.H."/>
        </authorList>
    </citation>
    <scope>NUCLEOTIDE SEQUENCE [LARGE SCALE GENOMIC DNA]</scope>
    <source>
        <strain evidence="3 4">NI907</strain>
    </source>
</reference>
<proteinExistence type="predicted"/>
<gene>
    <name evidence="4" type="ORF">PgNI_08325</name>
</gene>
<protein>
    <submittedName>
        <fullName evidence="4">Uncharacterized protein</fullName>
    </submittedName>
</protein>
<reference evidence="4" key="2">
    <citation type="submission" date="2019-10" db="EMBL/GenBank/DDBJ databases">
        <authorList>
            <consortium name="NCBI Genome Project"/>
        </authorList>
    </citation>
    <scope>NUCLEOTIDE SEQUENCE</scope>
    <source>
        <strain evidence="4">NI907</strain>
    </source>
</reference>
<feature type="compositionally biased region" description="Low complexity" evidence="1">
    <location>
        <begin position="83"/>
        <end position="101"/>
    </location>
</feature>
<keyword evidence="2" id="KW-0812">Transmembrane</keyword>
<dbReference type="RefSeq" id="XP_030979375.1">
    <property type="nucleotide sequence ID" value="XM_031128323.1"/>
</dbReference>
<sequence>MPVVCSSSHITEASTSSVISDYRRTRDPSVIGPLVVSQSLYSHRLSPTCTCMANPSITTIRGGTAVPMQACRKAPNPALLDMSPETETSTTGPESRTPSSSDVDLDGGVRTGVAVGIIVFVVVLVILGLVTTGKRWKGKEVQRGGELPL</sequence>
<reference evidence="4" key="3">
    <citation type="submission" date="2025-08" db="UniProtKB">
        <authorList>
            <consortium name="RefSeq"/>
        </authorList>
    </citation>
    <scope>IDENTIFICATION</scope>
    <source>
        <strain evidence="4">NI907</strain>
    </source>
</reference>
<keyword evidence="2" id="KW-0472">Membrane</keyword>
<evidence type="ECO:0000256" key="2">
    <source>
        <dbReference type="SAM" id="Phobius"/>
    </source>
</evidence>
<feature type="transmembrane region" description="Helical" evidence="2">
    <location>
        <begin position="109"/>
        <end position="130"/>
    </location>
</feature>